<dbReference type="Pfam" id="PF00459">
    <property type="entry name" value="Inositol_P"/>
    <property type="match status" value="1"/>
</dbReference>
<protein>
    <recommendedName>
        <fullName evidence="4">Inositol-1-monophosphatase</fullName>
    </recommendedName>
</protein>
<dbReference type="SUPFAM" id="SSF56655">
    <property type="entry name" value="Carbohydrate phosphatase"/>
    <property type="match status" value="1"/>
</dbReference>
<gene>
    <name evidence="3" type="ORF">METZ01_LOCUS511522</name>
</gene>
<evidence type="ECO:0000256" key="1">
    <source>
        <dbReference type="ARBA" id="ARBA00022723"/>
    </source>
</evidence>
<dbReference type="PANTHER" id="PTHR20854:SF4">
    <property type="entry name" value="INOSITOL-1-MONOPHOSPHATASE-RELATED"/>
    <property type="match status" value="1"/>
</dbReference>
<dbReference type="Gene3D" id="3.30.540.10">
    <property type="entry name" value="Fructose-1,6-Bisphosphatase, subunit A, domain 1"/>
    <property type="match status" value="1"/>
</dbReference>
<evidence type="ECO:0000313" key="3">
    <source>
        <dbReference type="EMBL" id="SVE58668.1"/>
    </source>
</evidence>
<dbReference type="GO" id="GO:0007165">
    <property type="term" value="P:signal transduction"/>
    <property type="evidence" value="ECO:0007669"/>
    <property type="project" value="TreeGrafter"/>
</dbReference>
<dbReference type="AlphaFoldDB" id="A0A383ERG2"/>
<proteinExistence type="predicted"/>
<accession>A0A383ERG2</accession>
<name>A0A383ERG2_9ZZZZ</name>
<feature type="non-terminal residue" evidence="3">
    <location>
        <position position="230"/>
    </location>
</feature>
<dbReference type="PRINTS" id="PR00377">
    <property type="entry name" value="IMPHPHTASES"/>
</dbReference>
<dbReference type="InterPro" id="IPR020550">
    <property type="entry name" value="Inositol_monophosphatase_CS"/>
</dbReference>
<dbReference type="PROSITE" id="PS00630">
    <property type="entry name" value="IMP_2"/>
    <property type="match status" value="1"/>
</dbReference>
<reference evidence="3" key="1">
    <citation type="submission" date="2018-05" db="EMBL/GenBank/DDBJ databases">
        <authorList>
            <person name="Lanie J.A."/>
            <person name="Ng W.-L."/>
            <person name="Kazmierczak K.M."/>
            <person name="Andrzejewski T.M."/>
            <person name="Davidsen T.M."/>
            <person name="Wayne K.J."/>
            <person name="Tettelin H."/>
            <person name="Glass J.I."/>
            <person name="Rusch D."/>
            <person name="Podicherti R."/>
            <person name="Tsui H.-C.T."/>
            <person name="Winkler M.E."/>
        </authorList>
    </citation>
    <scope>NUCLEOTIDE SEQUENCE</scope>
</reference>
<dbReference type="InterPro" id="IPR000760">
    <property type="entry name" value="Inositol_monophosphatase-like"/>
</dbReference>
<dbReference type="GO" id="GO:0008934">
    <property type="term" value="F:inositol monophosphate 1-phosphatase activity"/>
    <property type="evidence" value="ECO:0007669"/>
    <property type="project" value="TreeGrafter"/>
</dbReference>
<dbReference type="GO" id="GO:0046854">
    <property type="term" value="P:phosphatidylinositol phosphate biosynthetic process"/>
    <property type="evidence" value="ECO:0007669"/>
    <property type="project" value="InterPro"/>
</dbReference>
<dbReference type="EMBL" id="UINC01227682">
    <property type="protein sequence ID" value="SVE58668.1"/>
    <property type="molecule type" value="Genomic_DNA"/>
</dbReference>
<dbReference type="GO" id="GO:0046872">
    <property type="term" value="F:metal ion binding"/>
    <property type="evidence" value="ECO:0007669"/>
    <property type="project" value="UniProtKB-KW"/>
</dbReference>
<keyword evidence="2" id="KW-0460">Magnesium</keyword>
<organism evidence="3">
    <name type="scientific">marine metagenome</name>
    <dbReference type="NCBI Taxonomy" id="408172"/>
    <lineage>
        <taxon>unclassified sequences</taxon>
        <taxon>metagenomes</taxon>
        <taxon>ecological metagenomes</taxon>
    </lineage>
</organism>
<evidence type="ECO:0000256" key="2">
    <source>
        <dbReference type="ARBA" id="ARBA00022842"/>
    </source>
</evidence>
<feature type="non-terminal residue" evidence="3">
    <location>
        <position position="1"/>
    </location>
</feature>
<dbReference type="Gene3D" id="3.40.190.80">
    <property type="match status" value="1"/>
</dbReference>
<dbReference type="GO" id="GO:0006020">
    <property type="term" value="P:inositol metabolic process"/>
    <property type="evidence" value="ECO:0007669"/>
    <property type="project" value="TreeGrafter"/>
</dbReference>
<keyword evidence="1" id="KW-0479">Metal-binding</keyword>
<sequence length="230" mass="25391">RFLFVRFRATPDANTSIAIDAARCGETVFNNVVTDSKVLVTKFGKEWKIDLDYLLEGAILEEIESKSSYPILSEESVSQQRFDCPYWIVDPLDGSANCLRGIPMFAISIALWNEDRPVLGVILDLIRSELFYGSDKCGAWCNDSQIYVAEENLRENAILNTGFPSALNIDSRYLAKIAPVYRAFGKVRMFGSAALSLAFVACGKSDSYFEEDIAIWDVAAGLALVRAAGG</sequence>
<dbReference type="PANTHER" id="PTHR20854">
    <property type="entry name" value="INOSITOL MONOPHOSPHATASE"/>
    <property type="match status" value="1"/>
</dbReference>
<evidence type="ECO:0008006" key="4">
    <source>
        <dbReference type="Google" id="ProtNLM"/>
    </source>
</evidence>